<name>A0A8H7M3Z5_9AGAM</name>
<feature type="compositionally biased region" description="Polar residues" evidence="1">
    <location>
        <begin position="319"/>
        <end position="332"/>
    </location>
</feature>
<feature type="compositionally biased region" description="Basic and acidic residues" evidence="1">
    <location>
        <begin position="499"/>
        <end position="512"/>
    </location>
</feature>
<gene>
    <name evidence="2" type="ORF">RHS01_06242</name>
</gene>
<feature type="region of interest" description="Disordered" evidence="1">
    <location>
        <begin position="418"/>
        <end position="437"/>
    </location>
</feature>
<feature type="compositionally biased region" description="Polar residues" evidence="1">
    <location>
        <begin position="97"/>
        <end position="117"/>
    </location>
</feature>
<feature type="compositionally biased region" description="Basic and acidic residues" evidence="1">
    <location>
        <begin position="593"/>
        <end position="602"/>
    </location>
</feature>
<evidence type="ECO:0000256" key="1">
    <source>
        <dbReference type="SAM" id="MobiDB-lite"/>
    </source>
</evidence>
<feature type="compositionally biased region" description="Polar residues" evidence="1">
    <location>
        <begin position="446"/>
        <end position="467"/>
    </location>
</feature>
<sequence>MLDFTNRRFTIRIGRASKPLKTGEHIARRTSTLGRKTSARRVSVRNSTALKRAPSGAGGVNRGASVRRSQSALRRGPSVKRTSSTTRRNSKRMSTMAQNSQLLAPPSSSLDIPVSTSETDEPEATASLTSPVTSPTSPKSFLSKLTSRFRSKQGSKGGLTAALPSTDLTPVSHIPDPPSLRSPSPTSRVTFVDACEPSKSKSEPQSPSSVVQAITSAYPTQKDAVLDDEGNDDGEWIDAEDDEVDLEPRKSLGLKSGASIDLMHEGIPAHNVPRHSGDLGLASWDQSNPDPLAASLHALLLNDQPRDTSSSDARAENGTIPSGASTPPNENRGNLVHHKLSFPLFRVTIHTGSITTLALRPLSTVSETNPFRSLIFGEQGLTTNALPTEETAPPPSPSILLTPALELNGFELGTASVEHVRRSKQRRHIPTTDGDKKSIARVNSMSTLGGRSLSTAPSTRGPTTPTSMRFPGHPALAHFTFGGPSSPSLNVEDCEAGEEERRGRSLEVQDSKRRMRSVSPKLDAVQEGDESRRSSKASFEAGELNVNPEDKPMGALPLIEENATFGKRSDGDSESEHEDECGFYAFAERQLEEDKRATDAKPKRSKTMSFLNVGFGKRKSAIGEPQSPPSTSVSRSATSSRLLALPAAGPKRSSTLMAPPPGGNRISRLVPTQRSSTLLAEPLSPREAVSPIMYTAGISNPRREKLRMRRVGGFARQRSCSKVKVSNTP</sequence>
<feature type="region of interest" description="Disordered" evidence="1">
    <location>
        <begin position="304"/>
        <end position="334"/>
    </location>
</feature>
<reference evidence="2" key="1">
    <citation type="submission" date="2020-09" db="EMBL/GenBank/DDBJ databases">
        <title>Comparative genome analyses of four rice-infecting Rhizoctonia solani isolates reveal extensive enrichment of homogalacturonan modification genes.</title>
        <authorList>
            <person name="Lee D.-Y."/>
            <person name="Jeon J."/>
            <person name="Kim K.-T."/>
            <person name="Cheong K."/>
            <person name="Song H."/>
            <person name="Choi G."/>
            <person name="Ko J."/>
            <person name="Opiyo S.O."/>
            <person name="Zuo S."/>
            <person name="Madhav S."/>
            <person name="Lee Y.-H."/>
            <person name="Wang G.-L."/>
        </authorList>
    </citation>
    <scope>NUCLEOTIDE SEQUENCE</scope>
    <source>
        <strain evidence="2">AG1-IA B2</strain>
    </source>
</reference>
<dbReference type="EMBL" id="JACYCF010000011">
    <property type="protein sequence ID" value="KAF8754145.1"/>
    <property type="molecule type" value="Genomic_DNA"/>
</dbReference>
<feature type="compositionally biased region" description="Low complexity" evidence="1">
    <location>
        <begin position="80"/>
        <end position="96"/>
    </location>
</feature>
<accession>A0A8H7M3Z5</accession>
<feature type="region of interest" description="Disordered" evidence="1">
    <location>
        <begin position="593"/>
        <end position="612"/>
    </location>
</feature>
<dbReference type="AlphaFoldDB" id="A0A8H7M3Z5"/>
<feature type="region of interest" description="Disordered" evidence="1">
    <location>
        <begin position="446"/>
        <end position="554"/>
    </location>
</feature>
<feature type="compositionally biased region" description="Low complexity" evidence="1">
    <location>
        <begin position="629"/>
        <end position="648"/>
    </location>
</feature>
<feature type="region of interest" description="Disordered" evidence="1">
    <location>
        <begin position="217"/>
        <end position="251"/>
    </location>
</feature>
<dbReference type="Proteomes" id="UP000614334">
    <property type="component" value="Unassembled WGS sequence"/>
</dbReference>
<feature type="compositionally biased region" description="Low complexity" evidence="1">
    <location>
        <begin position="127"/>
        <end position="140"/>
    </location>
</feature>
<comment type="caution">
    <text evidence="2">The sequence shown here is derived from an EMBL/GenBank/DDBJ whole genome shotgun (WGS) entry which is preliminary data.</text>
</comment>
<organism evidence="2 3">
    <name type="scientific">Rhizoctonia solani</name>
    <dbReference type="NCBI Taxonomy" id="456999"/>
    <lineage>
        <taxon>Eukaryota</taxon>
        <taxon>Fungi</taxon>
        <taxon>Dikarya</taxon>
        <taxon>Basidiomycota</taxon>
        <taxon>Agaricomycotina</taxon>
        <taxon>Agaricomycetes</taxon>
        <taxon>Cantharellales</taxon>
        <taxon>Ceratobasidiaceae</taxon>
        <taxon>Rhizoctonia</taxon>
    </lineage>
</organism>
<feature type="region of interest" description="Disordered" evidence="1">
    <location>
        <begin position="32"/>
        <end position="188"/>
    </location>
</feature>
<protein>
    <submittedName>
        <fullName evidence="2">Uncharacterized protein</fullName>
    </submittedName>
</protein>
<feature type="region of interest" description="Disordered" evidence="1">
    <location>
        <begin position="617"/>
        <end position="683"/>
    </location>
</feature>
<evidence type="ECO:0000313" key="3">
    <source>
        <dbReference type="Proteomes" id="UP000614334"/>
    </source>
</evidence>
<feature type="compositionally biased region" description="Acidic residues" evidence="1">
    <location>
        <begin position="226"/>
        <end position="245"/>
    </location>
</feature>
<evidence type="ECO:0000313" key="2">
    <source>
        <dbReference type="EMBL" id="KAF8754145.1"/>
    </source>
</evidence>
<proteinExistence type="predicted"/>